<evidence type="ECO:0000313" key="1">
    <source>
        <dbReference type="EMBL" id="GAN05460.1"/>
    </source>
</evidence>
<accession>A0A0C9LUR0</accession>
<name>A0A0C9LUR0_9FUNG</name>
<keyword evidence="2" id="KW-1185">Reference proteome</keyword>
<sequence>MSCTFHNVFAAIFQQKSRASTIQSAVAIETTIKALGHVNMSLKIATNVSFEDEDEGDGVDSKANVNGTANAVEAKVINDGHAKQKAIDQMMLPYL</sequence>
<proteinExistence type="predicted"/>
<reference evidence="1" key="1">
    <citation type="submission" date="2014-09" db="EMBL/GenBank/DDBJ databases">
        <title>Draft genome sequence of an oleaginous Mucoromycotina fungus Mucor ambiguus NBRC6742.</title>
        <authorList>
            <person name="Takeda I."/>
            <person name="Yamane N."/>
            <person name="Morita T."/>
            <person name="Tamano K."/>
            <person name="Machida M."/>
            <person name="Baker S."/>
            <person name="Koike H."/>
        </authorList>
    </citation>
    <scope>NUCLEOTIDE SEQUENCE</scope>
    <source>
        <strain evidence="1">NBRC 6742</strain>
    </source>
</reference>
<organism evidence="1">
    <name type="scientific">Mucor ambiguus</name>
    <dbReference type="NCBI Taxonomy" id="91626"/>
    <lineage>
        <taxon>Eukaryota</taxon>
        <taxon>Fungi</taxon>
        <taxon>Fungi incertae sedis</taxon>
        <taxon>Mucoromycota</taxon>
        <taxon>Mucoromycotina</taxon>
        <taxon>Mucoromycetes</taxon>
        <taxon>Mucorales</taxon>
        <taxon>Mucorineae</taxon>
        <taxon>Mucoraceae</taxon>
        <taxon>Mucor</taxon>
    </lineage>
</organism>
<dbReference type="AlphaFoldDB" id="A0A0C9LUR0"/>
<dbReference type="EMBL" id="DF836381">
    <property type="protein sequence ID" value="GAN05460.1"/>
    <property type="molecule type" value="Genomic_DNA"/>
</dbReference>
<gene>
    <name evidence="1" type="ORF">MAM1_0092d04931</name>
</gene>
<evidence type="ECO:0000313" key="2">
    <source>
        <dbReference type="Proteomes" id="UP000053815"/>
    </source>
</evidence>
<dbReference type="Proteomes" id="UP000053815">
    <property type="component" value="Unassembled WGS sequence"/>
</dbReference>
<protein>
    <submittedName>
        <fullName evidence="1">Uncharacterized protein</fullName>
    </submittedName>
</protein>